<name>A0A1T5E2M6_9BACT</name>
<dbReference type="SMART" id="SM00382">
    <property type="entry name" value="AAA"/>
    <property type="match status" value="1"/>
</dbReference>
<sequence>MYILETNGLSHQFDGDGLVVNELAMRVPKGSIYGFLGPNGAGKTTTLRLILGLIKKQTGQIHIDGRPMEQNRVAILKEVGSLIDSPSFYGHLNAAENLRVFQKLYQSPKERIHEVLELVGLSRTGNKKAGRFSLGMKQRLGIAIALLHDPRFLILDEPTNGLDPGGMFEIRELLGRMNQQHGISILISSHLLSEMEKLVSHVGIINKGQLIFEGTLDALVAKSEHNLESIFIDLTRR</sequence>
<proteinExistence type="inferred from homology"/>
<evidence type="ECO:0000256" key="2">
    <source>
        <dbReference type="ARBA" id="ARBA00022448"/>
    </source>
</evidence>
<dbReference type="Pfam" id="PF00005">
    <property type="entry name" value="ABC_tran"/>
    <property type="match status" value="1"/>
</dbReference>
<dbReference type="RefSeq" id="WP_212567993.1">
    <property type="nucleotide sequence ID" value="NZ_FUZA01000002.1"/>
</dbReference>
<reference evidence="7" key="1">
    <citation type="submission" date="2017-02" db="EMBL/GenBank/DDBJ databases">
        <authorList>
            <person name="Varghese N."/>
            <person name="Submissions S."/>
        </authorList>
    </citation>
    <scope>NUCLEOTIDE SEQUENCE [LARGE SCALE GENOMIC DNA]</scope>
    <source>
        <strain evidence="7">DSM 22270</strain>
    </source>
</reference>
<keyword evidence="3" id="KW-0547">Nucleotide-binding</keyword>
<dbReference type="Gene3D" id="3.40.50.300">
    <property type="entry name" value="P-loop containing nucleotide triphosphate hydrolases"/>
    <property type="match status" value="1"/>
</dbReference>
<gene>
    <name evidence="6" type="ORF">SAMN05660293_02104</name>
</gene>
<dbReference type="AlphaFoldDB" id="A0A1T5E2M6"/>
<dbReference type="PANTHER" id="PTHR43335">
    <property type="entry name" value="ABC TRANSPORTER, ATP-BINDING PROTEIN"/>
    <property type="match status" value="1"/>
</dbReference>
<keyword evidence="4 6" id="KW-0067">ATP-binding</keyword>
<evidence type="ECO:0000256" key="4">
    <source>
        <dbReference type="ARBA" id="ARBA00022840"/>
    </source>
</evidence>
<dbReference type="InterPro" id="IPR017871">
    <property type="entry name" value="ABC_transporter-like_CS"/>
</dbReference>
<evidence type="ECO:0000313" key="7">
    <source>
        <dbReference type="Proteomes" id="UP000190897"/>
    </source>
</evidence>
<accession>A0A1T5E2M6</accession>
<dbReference type="SUPFAM" id="SSF52540">
    <property type="entry name" value="P-loop containing nucleoside triphosphate hydrolases"/>
    <property type="match status" value="1"/>
</dbReference>
<keyword evidence="2" id="KW-0813">Transport</keyword>
<evidence type="ECO:0000259" key="5">
    <source>
        <dbReference type="PROSITE" id="PS50893"/>
    </source>
</evidence>
<evidence type="ECO:0000256" key="1">
    <source>
        <dbReference type="ARBA" id="ARBA00005417"/>
    </source>
</evidence>
<dbReference type="EMBL" id="FUZA01000002">
    <property type="protein sequence ID" value="SKB77943.1"/>
    <property type="molecule type" value="Genomic_DNA"/>
</dbReference>
<dbReference type="PROSITE" id="PS00211">
    <property type="entry name" value="ABC_TRANSPORTER_1"/>
    <property type="match status" value="1"/>
</dbReference>
<dbReference type="InterPro" id="IPR027417">
    <property type="entry name" value="P-loop_NTPase"/>
</dbReference>
<feature type="domain" description="ABC transporter" evidence="5">
    <location>
        <begin position="4"/>
        <end position="232"/>
    </location>
</feature>
<comment type="similarity">
    <text evidence="1">Belongs to the ABC transporter superfamily.</text>
</comment>
<dbReference type="GO" id="GO:0016887">
    <property type="term" value="F:ATP hydrolysis activity"/>
    <property type="evidence" value="ECO:0007669"/>
    <property type="project" value="InterPro"/>
</dbReference>
<dbReference type="PANTHER" id="PTHR43335:SF4">
    <property type="entry name" value="ABC TRANSPORTER, ATP-BINDING PROTEIN"/>
    <property type="match status" value="1"/>
</dbReference>
<dbReference type="InterPro" id="IPR003439">
    <property type="entry name" value="ABC_transporter-like_ATP-bd"/>
</dbReference>
<protein>
    <submittedName>
        <fullName evidence="6">ABC-2 type transport system ATP-binding protein</fullName>
    </submittedName>
</protein>
<keyword evidence="7" id="KW-1185">Reference proteome</keyword>
<dbReference type="PROSITE" id="PS50893">
    <property type="entry name" value="ABC_TRANSPORTER_2"/>
    <property type="match status" value="1"/>
</dbReference>
<organism evidence="6 7">
    <name type="scientific">Dyadobacter psychrophilus</name>
    <dbReference type="NCBI Taxonomy" id="651661"/>
    <lineage>
        <taxon>Bacteria</taxon>
        <taxon>Pseudomonadati</taxon>
        <taxon>Bacteroidota</taxon>
        <taxon>Cytophagia</taxon>
        <taxon>Cytophagales</taxon>
        <taxon>Spirosomataceae</taxon>
        <taxon>Dyadobacter</taxon>
    </lineage>
</organism>
<dbReference type="Proteomes" id="UP000190897">
    <property type="component" value="Unassembled WGS sequence"/>
</dbReference>
<evidence type="ECO:0000256" key="3">
    <source>
        <dbReference type="ARBA" id="ARBA00022741"/>
    </source>
</evidence>
<evidence type="ECO:0000313" key="6">
    <source>
        <dbReference type="EMBL" id="SKB77943.1"/>
    </source>
</evidence>
<dbReference type="STRING" id="651661.SAMN05660293_02104"/>
<dbReference type="InterPro" id="IPR003593">
    <property type="entry name" value="AAA+_ATPase"/>
</dbReference>
<dbReference type="GO" id="GO:0005524">
    <property type="term" value="F:ATP binding"/>
    <property type="evidence" value="ECO:0007669"/>
    <property type="project" value="UniProtKB-KW"/>
</dbReference>